<dbReference type="HOGENOM" id="CLU_3399042_0_0_6"/>
<organism evidence="1 2">
    <name type="scientific">Vibrio cholerae serotype O1 (strain M66-2)</name>
    <dbReference type="NCBI Taxonomy" id="579112"/>
    <lineage>
        <taxon>Bacteria</taxon>
        <taxon>Pseudomonadati</taxon>
        <taxon>Pseudomonadota</taxon>
        <taxon>Gammaproteobacteria</taxon>
        <taxon>Vibrionales</taxon>
        <taxon>Vibrionaceae</taxon>
        <taxon>Vibrio</taxon>
    </lineage>
</organism>
<name>C3LPF6_VIBCM</name>
<accession>C3LPF6</accession>
<evidence type="ECO:0000313" key="2">
    <source>
        <dbReference type="Proteomes" id="UP000001217"/>
    </source>
</evidence>
<dbReference type="AlphaFoldDB" id="C3LPF6"/>
<proteinExistence type="predicted"/>
<reference evidence="1 2" key="1">
    <citation type="journal article" date="2008" name="PLoS ONE">
        <title>A recalibrated molecular clock and independent origins for the cholera pandemic clones.</title>
        <authorList>
            <person name="Feng L."/>
            <person name="Reeves P.R."/>
            <person name="Lan R."/>
            <person name="Ren Y."/>
            <person name="Gao C."/>
            <person name="Zhou Z."/>
            <person name="Ren Y."/>
            <person name="Cheng J."/>
            <person name="Wang W."/>
            <person name="Wang J."/>
            <person name="Qian W."/>
            <person name="Li D."/>
            <person name="Wang L."/>
        </authorList>
    </citation>
    <scope>NUCLEOTIDE SEQUENCE [LARGE SCALE GENOMIC DNA]</scope>
    <source>
        <strain evidence="1 2">M66-2</strain>
    </source>
</reference>
<evidence type="ECO:0000313" key="1">
    <source>
        <dbReference type="EMBL" id="ACP06376.1"/>
    </source>
</evidence>
<protein>
    <submittedName>
        <fullName evidence="1">Uncharacterized protein</fullName>
    </submittedName>
</protein>
<sequence>MPEPVQGYLSSLKFLLLIKTLKKKERDTGHR</sequence>
<gene>
    <name evidence="1" type="ordered locus">VCM66_2074</name>
</gene>
<dbReference type="EMBL" id="CP001233">
    <property type="protein sequence ID" value="ACP06376.1"/>
    <property type="molecule type" value="Genomic_DNA"/>
</dbReference>
<dbReference type="KEGG" id="vcm:VCM66_2074"/>
<dbReference type="Proteomes" id="UP000001217">
    <property type="component" value="Chromosome I"/>
</dbReference>